<name>A0A9Q1HGR6_HOLLE</name>
<evidence type="ECO:0000256" key="17">
    <source>
        <dbReference type="SAM" id="SignalP"/>
    </source>
</evidence>
<dbReference type="PANTHER" id="PTHR10519:SF20">
    <property type="entry name" value="G-PROTEIN COUPLED RECEPTOR 156-RELATED"/>
    <property type="match status" value="1"/>
</dbReference>
<feature type="signal peptide" evidence="17">
    <location>
        <begin position="1"/>
        <end position="21"/>
    </location>
</feature>
<keyword evidence="6" id="KW-1133">Transmembrane helix</keyword>
<dbReference type="FunFam" id="3.40.50.2300:FF:000072">
    <property type="entry name" value="Gamma-aminobutyric acid type B receptor subunit 2"/>
    <property type="match status" value="1"/>
</dbReference>
<dbReference type="OrthoDB" id="17569at2759"/>
<dbReference type="PRINTS" id="PR01176">
    <property type="entry name" value="GABABRECEPTR"/>
</dbReference>
<keyword evidence="9" id="KW-0175">Coiled coil</keyword>
<keyword evidence="8" id="KW-0297">G-protein coupled receptor</keyword>
<dbReference type="CDD" id="cd06366">
    <property type="entry name" value="PBP1_GABAb_receptor"/>
    <property type="match status" value="1"/>
</dbReference>
<keyword evidence="2" id="KW-1003">Cell membrane</keyword>
<keyword evidence="14" id="KW-0807">Transducer</keyword>
<dbReference type="SUPFAM" id="SSF53822">
    <property type="entry name" value="Periplasmic binding protein-like I"/>
    <property type="match status" value="1"/>
</dbReference>
<dbReference type="GO" id="GO:0007214">
    <property type="term" value="P:gamma-aminobutyric acid signaling pathway"/>
    <property type="evidence" value="ECO:0007669"/>
    <property type="project" value="TreeGrafter"/>
</dbReference>
<dbReference type="GO" id="GO:0004965">
    <property type="term" value="F:G protein-coupled GABA receptor activity"/>
    <property type="evidence" value="ECO:0007669"/>
    <property type="project" value="InterPro"/>
</dbReference>
<dbReference type="InterPro" id="IPR002455">
    <property type="entry name" value="GPCR3_GABA-B"/>
</dbReference>
<evidence type="ECO:0000256" key="7">
    <source>
        <dbReference type="ARBA" id="ARBA00023018"/>
    </source>
</evidence>
<comment type="subcellular location">
    <subcellularLocation>
        <location evidence="16">Postsynaptic cell membrane</location>
        <topology evidence="16">Multi-pass membrane protein</topology>
    </subcellularLocation>
</comment>
<keyword evidence="13" id="KW-0325">Glycoprotein</keyword>
<feature type="domain" description="Receptor ligand binding region" evidence="18">
    <location>
        <begin position="57"/>
        <end position="369"/>
    </location>
</feature>
<keyword evidence="7" id="KW-0770">Synapse</keyword>
<keyword evidence="12 19" id="KW-0675">Receptor</keyword>
<evidence type="ECO:0000259" key="18">
    <source>
        <dbReference type="Pfam" id="PF01094"/>
    </source>
</evidence>
<dbReference type="GO" id="GO:0045211">
    <property type="term" value="C:postsynaptic membrane"/>
    <property type="evidence" value="ECO:0007669"/>
    <property type="project" value="UniProtKB-SubCell"/>
</dbReference>
<comment type="similarity">
    <text evidence="1">Belongs to the G-protein coupled receptor 3 family. GABA-B receptor subfamily.</text>
</comment>
<evidence type="ECO:0000256" key="15">
    <source>
        <dbReference type="ARBA" id="ARBA00023257"/>
    </source>
</evidence>
<feature type="chain" id="PRO_5040238726" evidence="17">
    <location>
        <begin position="22"/>
        <end position="420"/>
    </location>
</feature>
<evidence type="ECO:0000256" key="10">
    <source>
        <dbReference type="ARBA" id="ARBA00023136"/>
    </source>
</evidence>
<reference evidence="19" key="1">
    <citation type="submission" date="2021-10" db="EMBL/GenBank/DDBJ databases">
        <title>Tropical sea cucumber genome reveals ecological adaptation and Cuvierian tubules defense mechanism.</title>
        <authorList>
            <person name="Chen T."/>
        </authorList>
    </citation>
    <scope>NUCLEOTIDE SEQUENCE</scope>
    <source>
        <strain evidence="19">Nanhai2018</strain>
        <tissue evidence="19">Muscle</tissue>
    </source>
</reference>
<evidence type="ECO:0000256" key="4">
    <source>
        <dbReference type="ARBA" id="ARBA00022692"/>
    </source>
</evidence>
<sequence>MYLLWFLQSIVLVGMGKSCSPKPSDVLNNTCIESREKIPLYIGGMMAVTVGWDGSGCLIAAELALEHINNRNDILPEYDLKMYWNDTQCLASKPLRALYDQVVVSDKQKIVLLGPACSGGAELVSETSQYWNLITVLYSALSPSLADRIKYPYVYRTVPIASNSFISPMLWLIKNYGWRRVGSISQSAPSFAAAQQNFVQRASKVNVSVVAEVITDEVKNQVENLKRLDMRIIHLTVRETNARKIFCEGNKIGLSGPDIVWFLPAWYSEKWWLVKDKTVDCSVEEMAEIVETSLILGVDVAVISRRNKTTVAGIVSINTVTYFQTPQEFLDEIKKRLLWPQYRNYTINNYISYSYDAVWTIALMLNRSSKLLKERRFGKRLEDFSYTDDDMRNLFFEEMATTDFFGTSGGGEGISLPNVY</sequence>
<accession>A0A9Q1HGR6</accession>
<dbReference type="InterPro" id="IPR001828">
    <property type="entry name" value="ANF_lig-bd_rcpt"/>
</dbReference>
<keyword evidence="4" id="KW-0812">Transmembrane</keyword>
<evidence type="ECO:0000256" key="14">
    <source>
        <dbReference type="ARBA" id="ARBA00023224"/>
    </source>
</evidence>
<dbReference type="EMBL" id="JAIZAY010000003">
    <property type="protein sequence ID" value="KAJ8044401.1"/>
    <property type="molecule type" value="Genomic_DNA"/>
</dbReference>
<gene>
    <name evidence="19" type="ORF">HOLleu_07138</name>
</gene>
<comment type="caution">
    <text evidence="19">The sequence shown here is derived from an EMBL/GenBank/DDBJ whole genome shotgun (WGS) entry which is preliminary data.</text>
</comment>
<evidence type="ECO:0000256" key="12">
    <source>
        <dbReference type="ARBA" id="ARBA00023170"/>
    </source>
</evidence>
<dbReference type="AlphaFoldDB" id="A0A9Q1HGR6"/>
<dbReference type="GO" id="GO:0038039">
    <property type="term" value="C:G protein-coupled receptor heterodimeric complex"/>
    <property type="evidence" value="ECO:0007669"/>
    <property type="project" value="TreeGrafter"/>
</dbReference>
<dbReference type="Pfam" id="PF01094">
    <property type="entry name" value="ANF_receptor"/>
    <property type="match status" value="1"/>
</dbReference>
<evidence type="ECO:0000313" key="20">
    <source>
        <dbReference type="Proteomes" id="UP001152320"/>
    </source>
</evidence>
<keyword evidence="20" id="KW-1185">Reference proteome</keyword>
<evidence type="ECO:0000256" key="9">
    <source>
        <dbReference type="ARBA" id="ARBA00023054"/>
    </source>
</evidence>
<evidence type="ECO:0000256" key="6">
    <source>
        <dbReference type="ARBA" id="ARBA00022989"/>
    </source>
</evidence>
<evidence type="ECO:0000256" key="5">
    <source>
        <dbReference type="ARBA" id="ARBA00022729"/>
    </source>
</evidence>
<dbReference type="PRINTS" id="PR01177">
    <property type="entry name" value="GABAB1RECPTR"/>
</dbReference>
<dbReference type="Proteomes" id="UP001152320">
    <property type="component" value="Chromosome 3"/>
</dbReference>
<dbReference type="InterPro" id="IPR028082">
    <property type="entry name" value="Peripla_BP_I"/>
</dbReference>
<keyword evidence="5 17" id="KW-0732">Signal</keyword>
<proteinExistence type="inferred from homology"/>
<dbReference type="Gene3D" id="3.40.50.2300">
    <property type="match status" value="2"/>
</dbReference>
<keyword evidence="10" id="KW-0472">Membrane</keyword>
<keyword evidence="15" id="KW-0628">Postsynaptic cell membrane</keyword>
<evidence type="ECO:0000256" key="8">
    <source>
        <dbReference type="ARBA" id="ARBA00023040"/>
    </source>
</evidence>
<keyword evidence="11" id="KW-1015">Disulfide bond</keyword>
<evidence type="ECO:0000256" key="3">
    <source>
        <dbReference type="ARBA" id="ARBA00022553"/>
    </source>
</evidence>
<keyword evidence="3" id="KW-0597">Phosphoprotein</keyword>
<evidence type="ECO:0000256" key="11">
    <source>
        <dbReference type="ARBA" id="ARBA00023157"/>
    </source>
</evidence>
<organism evidence="19 20">
    <name type="scientific">Holothuria leucospilota</name>
    <name type="common">Black long sea cucumber</name>
    <name type="synonym">Mertensiothuria leucospilota</name>
    <dbReference type="NCBI Taxonomy" id="206669"/>
    <lineage>
        <taxon>Eukaryota</taxon>
        <taxon>Metazoa</taxon>
        <taxon>Echinodermata</taxon>
        <taxon>Eleutherozoa</taxon>
        <taxon>Echinozoa</taxon>
        <taxon>Holothuroidea</taxon>
        <taxon>Aspidochirotacea</taxon>
        <taxon>Aspidochirotida</taxon>
        <taxon>Holothuriidae</taxon>
        <taxon>Holothuria</taxon>
    </lineage>
</organism>
<evidence type="ECO:0000256" key="1">
    <source>
        <dbReference type="ARBA" id="ARBA00008991"/>
    </source>
</evidence>
<evidence type="ECO:0000256" key="13">
    <source>
        <dbReference type="ARBA" id="ARBA00023180"/>
    </source>
</evidence>
<evidence type="ECO:0000313" key="19">
    <source>
        <dbReference type="EMBL" id="KAJ8044401.1"/>
    </source>
</evidence>
<evidence type="ECO:0000256" key="2">
    <source>
        <dbReference type="ARBA" id="ARBA00022475"/>
    </source>
</evidence>
<dbReference type="PANTHER" id="PTHR10519">
    <property type="entry name" value="GABA-B RECEPTOR"/>
    <property type="match status" value="1"/>
</dbReference>
<evidence type="ECO:0000256" key="16">
    <source>
        <dbReference type="ARBA" id="ARBA00034104"/>
    </source>
</evidence>
<protein>
    <submittedName>
        <fullName evidence="19">Gamma-aminobutyric acid type B receptor subunit 1</fullName>
    </submittedName>
</protein>